<evidence type="ECO:0000256" key="2">
    <source>
        <dbReference type="SAM" id="MobiDB-lite"/>
    </source>
</evidence>
<feature type="compositionally biased region" description="Low complexity" evidence="2">
    <location>
        <begin position="336"/>
        <end position="358"/>
    </location>
</feature>
<dbReference type="SUPFAM" id="SSF140459">
    <property type="entry name" value="PE/PPE dimer-like"/>
    <property type="match status" value="1"/>
</dbReference>
<dbReference type="Gene3D" id="1.20.1260.20">
    <property type="entry name" value="PPE superfamily"/>
    <property type="match status" value="1"/>
</dbReference>
<dbReference type="KEGG" id="mbai:MB901379_00127"/>
<evidence type="ECO:0000256" key="1">
    <source>
        <dbReference type="ARBA" id="ARBA00010652"/>
    </source>
</evidence>
<evidence type="ECO:0000259" key="3">
    <source>
        <dbReference type="Pfam" id="PF00823"/>
    </source>
</evidence>
<dbReference type="Pfam" id="PF00823">
    <property type="entry name" value="PPE"/>
    <property type="match status" value="1"/>
</dbReference>
<comment type="similarity">
    <text evidence="1">Belongs to the mycobacterial PPE family.</text>
</comment>
<dbReference type="InterPro" id="IPR000030">
    <property type="entry name" value="PPE_dom"/>
</dbReference>
<dbReference type="PANTHER" id="PTHR46766">
    <property type="entry name" value="GLUTAMINE-RICH PROTEIN 2"/>
    <property type="match status" value="1"/>
</dbReference>
<gene>
    <name evidence="4" type="ORF">MB901379_00127</name>
</gene>
<name>A0A447G7X3_9MYCO</name>
<dbReference type="AlphaFoldDB" id="A0A447G7X3"/>
<proteinExistence type="inferred from homology"/>
<sequence>MTMLWHAMPPELNTARLLAGAGEAPALQAASGWQALAAALAEQAEELAANLVFLGQSWTGSGSERALTATTPMVIWLRNAAELARERALQATAQAAAYAQALAMTPSLLEILANHITHAVLAATNFLGINTVPISTNETDYFVRLWNQAATAMDIYQAQTTINTVFDKLEPMKAILGQDLGQVTNTVGQLATASSNQIFGAGELPIQPISGASGSLLQLFQPLQAATSLLGLGSGMSGMGSQVGQNLGTGLETQVGLVGANPLSNHPLAGGSGASTGAGLLRAVSLPGAGGTLTRTPLMGALLDKPADPLAQPIGAGAGPSTTSGLAPMGGGALGPGATAGDSSQPRPATQATPTQPREAADDAEDHGGWDDEDDW</sequence>
<reference evidence="5" key="1">
    <citation type="submission" date="2018-02" db="EMBL/GenBank/DDBJ databases">
        <authorList>
            <person name="Seth-Smith MB H."/>
            <person name="Seth-Smith H."/>
        </authorList>
    </citation>
    <scope>NUCLEOTIDE SEQUENCE [LARGE SCALE GENOMIC DNA]</scope>
</reference>
<feature type="domain" description="PPE" evidence="3">
    <location>
        <begin position="5"/>
        <end position="161"/>
    </location>
</feature>
<protein>
    <submittedName>
        <fullName evidence="4">Putative PPE family immunogenic protein PPE68</fullName>
    </submittedName>
</protein>
<dbReference type="EMBL" id="LR130759">
    <property type="protein sequence ID" value="VDM86608.1"/>
    <property type="molecule type" value="Genomic_DNA"/>
</dbReference>
<dbReference type="PANTHER" id="PTHR46766:SF1">
    <property type="entry name" value="GLUTAMINE-RICH PROTEIN 2"/>
    <property type="match status" value="1"/>
</dbReference>
<organism evidence="4 5">
    <name type="scientific">Mycobacterium basiliense</name>
    <dbReference type="NCBI Taxonomy" id="2094119"/>
    <lineage>
        <taxon>Bacteria</taxon>
        <taxon>Bacillati</taxon>
        <taxon>Actinomycetota</taxon>
        <taxon>Actinomycetes</taxon>
        <taxon>Mycobacteriales</taxon>
        <taxon>Mycobacteriaceae</taxon>
        <taxon>Mycobacterium</taxon>
    </lineage>
</organism>
<dbReference type="GO" id="GO:0052572">
    <property type="term" value="P:response to host immune response"/>
    <property type="evidence" value="ECO:0007669"/>
    <property type="project" value="TreeGrafter"/>
</dbReference>
<evidence type="ECO:0000313" key="4">
    <source>
        <dbReference type="EMBL" id="VDM86608.1"/>
    </source>
</evidence>
<accession>A0A447G7X3</accession>
<dbReference type="Proteomes" id="UP000269998">
    <property type="component" value="Chromosome"/>
</dbReference>
<feature type="region of interest" description="Disordered" evidence="2">
    <location>
        <begin position="312"/>
        <end position="376"/>
    </location>
</feature>
<keyword evidence="5" id="KW-1185">Reference proteome</keyword>
<dbReference type="InterPro" id="IPR038332">
    <property type="entry name" value="PPE_sf"/>
</dbReference>
<evidence type="ECO:0000313" key="5">
    <source>
        <dbReference type="Proteomes" id="UP000269998"/>
    </source>
</evidence>